<name>A0AAV5VNQ0_9BILA</name>
<comment type="caution">
    <text evidence="1">The sequence shown here is derived from an EMBL/GenBank/DDBJ whole genome shotgun (WGS) entry which is preliminary data.</text>
</comment>
<keyword evidence="2" id="KW-1185">Reference proteome</keyword>
<evidence type="ECO:0000313" key="2">
    <source>
        <dbReference type="Proteomes" id="UP001432322"/>
    </source>
</evidence>
<feature type="non-terminal residue" evidence="1">
    <location>
        <position position="1"/>
    </location>
</feature>
<sequence length="123" mass="14240">GHDLRVHHFDKHRVDVTVHSARPLSTTSFIASHMDTSARDFDYSRDKHHVVDSLIRLFATIAKEATNLTRIIQYENLHQPKHQAYHQGILGEYMTTIWLALIPLLITINVTREIATEQESKMK</sequence>
<organism evidence="1 2">
    <name type="scientific">Pristionchus fissidentatus</name>
    <dbReference type="NCBI Taxonomy" id="1538716"/>
    <lineage>
        <taxon>Eukaryota</taxon>
        <taxon>Metazoa</taxon>
        <taxon>Ecdysozoa</taxon>
        <taxon>Nematoda</taxon>
        <taxon>Chromadorea</taxon>
        <taxon>Rhabditida</taxon>
        <taxon>Rhabditina</taxon>
        <taxon>Diplogasteromorpha</taxon>
        <taxon>Diplogasteroidea</taxon>
        <taxon>Neodiplogasteridae</taxon>
        <taxon>Pristionchus</taxon>
    </lineage>
</organism>
<proteinExistence type="predicted"/>
<reference evidence="1" key="1">
    <citation type="submission" date="2023-10" db="EMBL/GenBank/DDBJ databases">
        <title>Genome assembly of Pristionchus species.</title>
        <authorList>
            <person name="Yoshida K."/>
            <person name="Sommer R.J."/>
        </authorList>
    </citation>
    <scope>NUCLEOTIDE SEQUENCE</scope>
    <source>
        <strain evidence="1">RS5133</strain>
    </source>
</reference>
<dbReference type="Proteomes" id="UP001432322">
    <property type="component" value="Unassembled WGS sequence"/>
</dbReference>
<gene>
    <name evidence="1" type="ORF">PFISCL1PPCAC_10959</name>
</gene>
<protein>
    <submittedName>
        <fullName evidence="1">Uncharacterized protein</fullName>
    </submittedName>
</protein>
<feature type="non-terminal residue" evidence="1">
    <location>
        <position position="123"/>
    </location>
</feature>
<evidence type="ECO:0000313" key="1">
    <source>
        <dbReference type="EMBL" id="GMT19662.1"/>
    </source>
</evidence>
<dbReference type="AlphaFoldDB" id="A0AAV5VNQ0"/>
<dbReference type="EMBL" id="BTSY01000003">
    <property type="protein sequence ID" value="GMT19662.1"/>
    <property type="molecule type" value="Genomic_DNA"/>
</dbReference>
<accession>A0AAV5VNQ0</accession>